<keyword evidence="1" id="KW-0812">Transmembrane</keyword>
<evidence type="ECO:0000256" key="1">
    <source>
        <dbReference type="SAM" id="Phobius"/>
    </source>
</evidence>
<feature type="transmembrane region" description="Helical" evidence="1">
    <location>
        <begin position="50"/>
        <end position="71"/>
    </location>
</feature>
<organism evidence="2 3">
    <name type="scientific">Grimontia celer</name>
    <dbReference type="NCBI Taxonomy" id="1796497"/>
    <lineage>
        <taxon>Bacteria</taxon>
        <taxon>Pseudomonadati</taxon>
        <taxon>Pseudomonadota</taxon>
        <taxon>Gammaproteobacteria</taxon>
        <taxon>Vibrionales</taxon>
        <taxon>Vibrionaceae</taxon>
        <taxon>Grimontia</taxon>
    </lineage>
</organism>
<protein>
    <submittedName>
        <fullName evidence="2">Uncharacterized protein</fullName>
    </submittedName>
</protein>
<reference evidence="3" key="1">
    <citation type="submission" date="2016-02" db="EMBL/GenBank/DDBJ databases">
        <authorList>
            <person name="Rodrigo-Torres Lidia"/>
            <person name="Arahal R.David."/>
        </authorList>
    </citation>
    <scope>NUCLEOTIDE SEQUENCE [LARGE SCALE GENOMIC DNA]</scope>
    <source>
        <strain evidence="3">CECT 9029</strain>
    </source>
</reference>
<proteinExistence type="predicted"/>
<dbReference type="STRING" id="1796497.GCE9029_00352"/>
<dbReference type="EMBL" id="FIZX01000001">
    <property type="protein sequence ID" value="CZF77681.1"/>
    <property type="molecule type" value="Genomic_DNA"/>
</dbReference>
<feature type="transmembrane region" description="Helical" evidence="1">
    <location>
        <begin position="77"/>
        <end position="96"/>
    </location>
</feature>
<keyword evidence="3" id="KW-1185">Reference proteome</keyword>
<name>A0A128EUK5_9GAMM</name>
<dbReference type="OrthoDB" id="5918489at2"/>
<keyword evidence="1" id="KW-1133">Transmembrane helix</keyword>
<keyword evidence="1" id="KW-0472">Membrane</keyword>
<evidence type="ECO:0000313" key="2">
    <source>
        <dbReference type="EMBL" id="CZF77681.1"/>
    </source>
</evidence>
<dbReference type="RefSeq" id="WP_062660762.1">
    <property type="nucleotide sequence ID" value="NZ_FIZX01000001.1"/>
</dbReference>
<dbReference type="AlphaFoldDB" id="A0A128EUK5"/>
<sequence>MFETWLDIAVGSLWGFWLAMYLDRYYSRQVAAINLCVFVFWGRSFKANRYLATFINILLVATFLLSASALIGSLVEFWGLFVVAWCLGLAVYALCFSLPKPVSRRRDTT</sequence>
<dbReference type="Proteomes" id="UP000071641">
    <property type="component" value="Unassembled WGS sequence"/>
</dbReference>
<gene>
    <name evidence="2" type="ORF">GCE9029_00352</name>
</gene>
<accession>A0A128EUK5</accession>
<evidence type="ECO:0000313" key="3">
    <source>
        <dbReference type="Proteomes" id="UP000071641"/>
    </source>
</evidence>